<organism evidence="1 2">
    <name type="scientific">Serpentinimonas maccroryi</name>
    <dbReference type="NCBI Taxonomy" id="1458426"/>
    <lineage>
        <taxon>Bacteria</taxon>
        <taxon>Pseudomonadati</taxon>
        <taxon>Pseudomonadota</taxon>
        <taxon>Betaproteobacteria</taxon>
        <taxon>Burkholderiales</taxon>
        <taxon>Comamonadaceae</taxon>
        <taxon>Serpentinimonas</taxon>
    </lineage>
</organism>
<dbReference type="STRING" id="1458426.SMCB_0673"/>
<evidence type="ECO:0000313" key="1">
    <source>
        <dbReference type="EMBL" id="BAO82901.1"/>
    </source>
</evidence>
<accession>A0A060NKD3</accession>
<name>A0A060NKD3_9BURK</name>
<keyword evidence="2" id="KW-1185">Reference proteome</keyword>
<dbReference type="AlphaFoldDB" id="A0A060NKD3"/>
<reference evidence="1 2" key="1">
    <citation type="journal article" date="2014" name="Nat. Commun.">
        <title>Physiological and genomic features of highly alkaliphilic hydrogen-utilizing Betaproteobacteria from a continental serpentinizing site.</title>
        <authorList>
            <person name="Suzuki S."/>
            <person name="Kuenen J.G."/>
            <person name="Schipper K."/>
            <person name="van der Velde S."/>
            <person name="Ishii S."/>
            <person name="Wu A."/>
            <person name="Sorokin D.Y."/>
            <person name="Tenney A."/>
            <person name="Meng X.Y."/>
            <person name="Morrill P.L."/>
            <person name="Kamagata Y."/>
            <person name="Muyzer G."/>
            <person name="Nealson K.H."/>
        </authorList>
    </citation>
    <scope>NUCLEOTIDE SEQUENCE [LARGE SCALE GENOMIC DNA]</scope>
    <source>
        <strain evidence="1 2">B1</strain>
    </source>
</reference>
<dbReference type="HOGENOM" id="CLU_1650729_0_0_4"/>
<evidence type="ECO:0000313" key="2">
    <source>
        <dbReference type="Proteomes" id="UP000066014"/>
    </source>
</evidence>
<dbReference type="OrthoDB" id="6196146at2"/>
<dbReference type="Proteomes" id="UP000066014">
    <property type="component" value="Chromosome"/>
</dbReference>
<gene>
    <name evidence="1" type="ORF">SMCB_0673</name>
</gene>
<proteinExistence type="predicted"/>
<protein>
    <submittedName>
        <fullName evidence="1">Miscellaneous hypothetical/global homology</fullName>
    </submittedName>
</protein>
<sequence>MIETLLGGLMGGAFRLAPELLKWLDRKGERGHELAMQDKALEFEKIRGAQRMSEIGAGADAAWNVGAIDALREAVAAQGRPSGMKWADALSTTVRPVVTYLFMLMYVGVKLSTFVGSVQTGMEFGEALLASWTDADQALLSGILNFWFISRVWERRGGQA</sequence>
<dbReference type="KEGG" id="cbab:SMCB_0673"/>
<dbReference type="RefSeq" id="WP_045535045.1">
    <property type="nucleotide sequence ID" value="NZ_AP014569.1"/>
</dbReference>
<dbReference type="EMBL" id="AP014569">
    <property type="protein sequence ID" value="BAO82901.1"/>
    <property type="molecule type" value="Genomic_DNA"/>
</dbReference>